<dbReference type="EMBL" id="JAENGY010002327">
    <property type="protein sequence ID" value="KAG6944583.1"/>
    <property type="molecule type" value="Genomic_DNA"/>
</dbReference>
<organism evidence="1 2">
    <name type="scientific">Phytophthora aleatoria</name>
    <dbReference type="NCBI Taxonomy" id="2496075"/>
    <lineage>
        <taxon>Eukaryota</taxon>
        <taxon>Sar</taxon>
        <taxon>Stramenopiles</taxon>
        <taxon>Oomycota</taxon>
        <taxon>Peronosporomycetes</taxon>
        <taxon>Peronosporales</taxon>
        <taxon>Peronosporaceae</taxon>
        <taxon>Phytophthora</taxon>
    </lineage>
</organism>
<protein>
    <submittedName>
        <fullName evidence="1">Uncharacterized protein</fullName>
    </submittedName>
</protein>
<evidence type="ECO:0000313" key="2">
    <source>
        <dbReference type="Proteomes" id="UP000709295"/>
    </source>
</evidence>
<comment type="caution">
    <text evidence="1">The sequence shown here is derived from an EMBL/GenBank/DDBJ whole genome shotgun (WGS) entry which is preliminary data.</text>
</comment>
<dbReference type="Proteomes" id="UP000709295">
    <property type="component" value="Unassembled WGS sequence"/>
</dbReference>
<evidence type="ECO:0000313" key="1">
    <source>
        <dbReference type="EMBL" id="KAG6944583.1"/>
    </source>
</evidence>
<sequence length="235" mass="27209">MGKTSSYKPWAKRLIGGKPMPIELLSKWVSKRVVKYSRETKRDRKRAMLKQVVRAIKDCGYKQFSVDDVKSELVRLYGLYKAARKETPKARWNNEARTVLVDWLDRNYTYYESQVGKNKLLDRDEGLIPALIFTGRRYSSNSVKMQINYLRLNYEHYVKTGGPIPKCLRRFTGVVNVFKRHDATLEAIFTRNKEAKEEKAVVETATTAYDEGSETETEDEFITDGTENVLLGPYA</sequence>
<dbReference type="AlphaFoldDB" id="A0A8J5IB88"/>
<name>A0A8J5IB88_9STRA</name>
<keyword evidence="2" id="KW-1185">Reference proteome</keyword>
<reference evidence="1" key="1">
    <citation type="submission" date="2021-01" db="EMBL/GenBank/DDBJ databases">
        <title>Phytophthora aleatoria, a newly-described species from Pinus radiata is distinct from Phytophthora cactorum isolates based on comparative genomics.</title>
        <authorList>
            <person name="Mcdougal R."/>
            <person name="Panda P."/>
            <person name="Williams N."/>
            <person name="Studholme D.J."/>
        </authorList>
    </citation>
    <scope>NUCLEOTIDE SEQUENCE</scope>
    <source>
        <strain evidence="1">NZFS 4037</strain>
    </source>
</reference>
<proteinExistence type="predicted"/>
<accession>A0A8J5IB88</accession>
<gene>
    <name evidence="1" type="ORF">JG688_00017003</name>
</gene>